<organism evidence="2 3">
    <name type="scientific">Prochlorococcus marinus str. XMU1401</name>
    <dbReference type="NCBI Taxonomy" id="2052594"/>
    <lineage>
        <taxon>Bacteria</taxon>
        <taxon>Bacillati</taxon>
        <taxon>Cyanobacteriota</taxon>
        <taxon>Cyanophyceae</taxon>
        <taxon>Synechococcales</taxon>
        <taxon>Prochlorococcaceae</taxon>
        <taxon>Prochlorococcus</taxon>
    </lineage>
</organism>
<accession>A0A8I1X0D3</accession>
<reference evidence="2" key="1">
    <citation type="submission" date="2020-03" db="EMBL/GenBank/DDBJ databases">
        <title>Genome differentiation and subclade ecological adaptation of Prochlorococcus HLII clade in the global ocean.</title>
        <authorList>
            <person name="Yan W."/>
            <person name="Fen X."/>
            <person name="Zhang W."/>
        </authorList>
    </citation>
    <scope>NUCLEOTIDE SEQUENCE</scope>
    <source>
        <strain evidence="2">XMU1401</strain>
    </source>
</reference>
<feature type="transmembrane region" description="Helical" evidence="1">
    <location>
        <begin position="33"/>
        <end position="55"/>
    </location>
</feature>
<keyword evidence="1" id="KW-1133">Transmembrane helix</keyword>
<evidence type="ECO:0000313" key="2">
    <source>
        <dbReference type="EMBL" id="MBO8222925.1"/>
    </source>
</evidence>
<evidence type="ECO:0000256" key="1">
    <source>
        <dbReference type="SAM" id="Phobius"/>
    </source>
</evidence>
<keyword evidence="1" id="KW-0812">Transmembrane</keyword>
<comment type="caution">
    <text evidence="2">The sequence shown here is derived from an EMBL/GenBank/DDBJ whole genome shotgun (WGS) entry which is preliminary data.</text>
</comment>
<protein>
    <submittedName>
        <fullName evidence="2">Uncharacterized protein</fullName>
    </submittedName>
</protein>
<sequence length="107" mass="12599">MSRKSKGLILIQRVLIWALYFFSGFVLYSYKGILPSILITFSRIIYPLSIFWLQIRIKKRNNFLPIDSKMTTSQLWFNLLPVIASLLTVIFSLTNSFLYILEKLVNF</sequence>
<dbReference type="RefSeq" id="WP_025931968.1">
    <property type="nucleotide sequence ID" value="NZ_JAAORC010000001.1"/>
</dbReference>
<feature type="transmembrane region" description="Helical" evidence="1">
    <location>
        <begin position="7"/>
        <end position="27"/>
    </location>
</feature>
<dbReference type="AlphaFoldDB" id="A0A8I1X0D3"/>
<feature type="transmembrane region" description="Helical" evidence="1">
    <location>
        <begin position="75"/>
        <end position="101"/>
    </location>
</feature>
<dbReference type="EMBL" id="JAAORC010000001">
    <property type="protein sequence ID" value="MBO8222925.1"/>
    <property type="molecule type" value="Genomic_DNA"/>
</dbReference>
<gene>
    <name evidence="2" type="ORF">HA142_05305</name>
</gene>
<name>A0A8I1X0D3_PROMR</name>
<proteinExistence type="predicted"/>
<dbReference type="Proteomes" id="UP000666562">
    <property type="component" value="Unassembled WGS sequence"/>
</dbReference>
<evidence type="ECO:0000313" key="3">
    <source>
        <dbReference type="Proteomes" id="UP000666562"/>
    </source>
</evidence>
<keyword evidence="1" id="KW-0472">Membrane</keyword>